<proteinExistence type="predicted"/>
<feature type="signal peptide" evidence="3">
    <location>
        <begin position="1"/>
        <end position="43"/>
    </location>
</feature>
<reference evidence="5" key="1">
    <citation type="submission" date="2011-04" db="EMBL/GenBank/DDBJ databases">
        <title>Complete sequence of Cellvibrio gilvus ATCC 13127.</title>
        <authorList>
            <person name="Lucas S."/>
            <person name="Han J."/>
            <person name="Lapidus A."/>
            <person name="Cheng J.-F."/>
            <person name="Goodwin L."/>
            <person name="Pitluck S."/>
            <person name="Peters L."/>
            <person name="Munk A."/>
            <person name="Detter J.C."/>
            <person name="Han C."/>
            <person name="Tapia R."/>
            <person name="Land M."/>
            <person name="Hauser L."/>
            <person name="Kyrpides N."/>
            <person name="Ivanova N."/>
            <person name="Ovchinnikova G."/>
            <person name="Pagani I."/>
            <person name="Mead D."/>
            <person name="Brumm P."/>
            <person name="Woyke T."/>
        </authorList>
    </citation>
    <scope>NUCLEOTIDE SEQUENCE [LARGE SCALE GENOMIC DNA]</scope>
    <source>
        <strain evidence="5">ATCC 13127 / NRRL B-14078</strain>
    </source>
</reference>
<organism evidence="4 5">
    <name type="scientific">Cellulomonas gilvus (strain ATCC 13127 / NRRL B-14078)</name>
    <name type="common">Cellvibrio gilvus</name>
    <dbReference type="NCBI Taxonomy" id="593907"/>
    <lineage>
        <taxon>Bacteria</taxon>
        <taxon>Bacillati</taxon>
        <taxon>Actinomycetota</taxon>
        <taxon>Actinomycetes</taxon>
        <taxon>Micrococcales</taxon>
        <taxon>Cellulomonadaceae</taxon>
        <taxon>Cellulomonas</taxon>
    </lineage>
</organism>
<evidence type="ECO:0000256" key="3">
    <source>
        <dbReference type="SAM" id="SignalP"/>
    </source>
</evidence>
<feature type="chain" id="PRO_5003367057" evidence="3">
    <location>
        <begin position="44"/>
        <end position="1492"/>
    </location>
</feature>
<evidence type="ECO:0000256" key="1">
    <source>
        <dbReference type="SAM" id="MobiDB-lite"/>
    </source>
</evidence>
<gene>
    <name evidence="4" type="ordered locus">Celgi_0174</name>
</gene>
<evidence type="ECO:0000313" key="4">
    <source>
        <dbReference type="EMBL" id="AEI10702.1"/>
    </source>
</evidence>
<feature type="transmembrane region" description="Helical" evidence="2">
    <location>
        <begin position="652"/>
        <end position="672"/>
    </location>
</feature>
<feature type="transmembrane region" description="Helical" evidence="2">
    <location>
        <begin position="1200"/>
        <end position="1219"/>
    </location>
</feature>
<feature type="transmembrane region" description="Helical" evidence="2">
    <location>
        <begin position="1442"/>
        <end position="1463"/>
    </location>
</feature>
<feature type="transmembrane region" description="Helical" evidence="2">
    <location>
        <begin position="442"/>
        <end position="462"/>
    </location>
</feature>
<feature type="region of interest" description="Disordered" evidence="1">
    <location>
        <begin position="104"/>
        <end position="159"/>
    </location>
</feature>
<feature type="transmembrane region" description="Helical" evidence="2">
    <location>
        <begin position="692"/>
        <end position="709"/>
    </location>
</feature>
<protein>
    <submittedName>
        <fullName evidence="4">Uncharacterized protein</fullName>
    </submittedName>
</protein>
<feature type="transmembrane region" description="Helical" evidence="2">
    <location>
        <begin position="375"/>
        <end position="396"/>
    </location>
</feature>
<evidence type="ECO:0000313" key="5">
    <source>
        <dbReference type="Proteomes" id="UP000000485"/>
    </source>
</evidence>
<feature type="transmembrane region" description="Helical" evidence="2">
    <location>
        <begin position="597"/>
        <end position="617"/>
    </location>
</feature>
<feature type="transmembrane region" description="Helical" evidence="2">
    <location>
        <begin position="1174"/>
        <end position="1193"/>
    </location>
</feature>
<feature type="transmembrane region" description="Helical" evidence="2">
    <location>
        <begin position="474"/>
        <end position="499"/>
    </location>
</feature>
<feature type="transmembrane region" description="Helical" evidence="2">
    <location>
        <begin position="1298"/>
        <end position="1318"/>
    </location>
</feature>
<dbReference type="eggNOG" id="COG3119">
    <property type="taxonomic scope" value="Bacteria"/>
</dbReference>
<dbReference type="HOGENOM" id="CLU_247704_0_0_11"/>
<dbReference type="RefSeq" id="WP_013882232.1">
    <property type="nucleotide sequence ID" value="NC_015671.1"/>
</dbReference>
<feature type="transmembrane region" description="Helical" evidence="2">
    <location>
        <begin position="1247"/>
        <end position="1265"/>
    </location>
</feature>
<dbReference type="KEGG" id="cga:Celgi_0174"/>
<dbReference type="OrthoDB" id="3264110at2"/>
<keyword evidence="2" id="KW-0812">Transmembrane</keyword>
<keyword evidence="3" id="KW-0732">Signal</keyword>
<evidence type="ECO:0000256" key="2">
    <source>
        <dbReference type="SAM" id="Phobius"/>
    </source>
</evidence>
<feature type="transmembrane region" description="Helical" evidence="2">
    <location>
        <begin position="715"/>
        <end position="734"/>
    </location>
</feature>
<feature type="transmembrane region" description="Helical" evidence="2">
    <location>
        <begin position="519"/>
        <end position="537"/>
    </location>
</feature>
<feature type="transmembrane region" description="Helical" evidence="2">
    <location>
        <begin position="1417"/>
        <end position="1436"/>
    </location>
</feature>
<feature type="transmembrane region" description="Helical" evidence="2">
    <location>
        <begin position="408"/>
        <end position="430"/>
    </location>
</feature>
<accession>F8A3D8</accession>
<feature type="transmembrane region" description="Helical" evidence="2">
    <location>
        <begin position="1145"/>
        <end position="1168"/>
    </location>
</feature>
<dbReference type="Proteomes" id="UP000000485">
    <property type="component" value="Chromosome"/>
</dbReference>
<feature type="transmembrane region" description="Helical" evidence="2">
    <location>
        <begin position="1106"/>
        <end position="1124"/>
    </location>
</feature>
<keyword evidence="2" id="KW-0472">Membrane</keyword>
<dbReference type="EMBL" id="CP002665">
    <property type="protein sequence ID" value="AEI10702.1"/>
    <property type="molecule type" value="Genomic_DNA"/>
</dbReference>
<feature type="transmembrane region" description="Helical" evidence="2">
    <location>
        <begin position="1272"/>
        <end position="1292"/>
    </location>
</feature>
<sequence>MPLQPPATRPGRARRALRACLTGVIASFVAGTGLVAGAGAAHADEGELRDVVVIGVGGMHWSDVDRVGTPTLWRMVGEGAVGSISVHTSSAQMCRLGAWETVSAGRRVPPVPTREQQDPDDAATPGSDAGDGTDGGTGDGSDDAFDDCRPLPGVSAATDAVGPATVRGWSDLAVPSDDEPAGSYGRPGTVGALLEETGRCTTAIGPGAAIALADARGKVERYAPTLGAVGDDELRACPVTVVDAGDLPADRTDRRDALGLLDDELRRVLAAVEDGTDVVVAGISDGPAGESGLQAIASWRAGGGTIGWLTSSSTRRTGIVTLTDLSATLVAAVGGPSADLDGAPLEVGPERRMSTDRTVENRRYLTEMTTITPHLLPLLLAVVGVVVGLVLVALLVLRRRHARPPPALRRVTVAVLLVGACTPVGAQLAALSRWWGAPAPMFAAAAWWAVATTAVALAAWGLSRRMPAGPWRLAIPTAALTWLVVTVDGLTGTVLQQGSILGVTPTLGARYYGFGNTTFGVYAAASLVLAAGVAALARAAGRRGLALAAVVVVGVVTVVVDGWPAFGADFGGVLALVPAFAVLLLGAVGGPVNARRAVLFGGVAVLVVAVVSVVDWARPGRSSHLGLFVQRVLDGEAFAVVLGKAAGAWATVAQPLGATAAVVCLAVCVLLVGPQRWRPAVLRRVTAAWPGLDRLLQAVAVAALVGSLLNDSGVVVATAVLGVAGAVLLASLTADRWAALPDDPAPVRSPLRHMPAVVATTGGGLLAALLLVTVVVPLSAAVPGAVTAGRGTPAVPQDAPVVVVGTSGVDWSKVDRTATPTLWGLLRDGAPAGGVTPGATGRSAWCSSGGWLALSSGRAALAGSAQDGAWRCASWWVQTTADGGATVPGWADLVALQSASEFRPRLGALGEGLAASGGCSTAVGPRAALALALPDGTVPRYRTFADMVADAPDAFSCPTTVVDAGSATPPALAKDVAGDQAGLDALRAVDANVARVLRAAPADATVLVVDTGIAGRGRPVLGVGIGDTATRSGFLTTPATRWVGVIRLLDLPLTLLTHAGAVAGDDFAGSPAQIGAERPSEVATTVQQLEDLTARDQALRGTSTPVTTPPLLLALLVLALAALLGPRLVRARPALAERLRRAADVVLLVLATLPVASFLITTTAWWRAADPDTALWVALGGWAAVIAACVALLPRRPVLAGPGVLAALTFGVLTLDALLGTPLHRGSPQGPAVTLGGRFYGFGNPTYSVYVVAALVTAAVLGGALVRRGRRLLGTCAAAAVCGIALVVDLWPGLGADVGGGLVLVPASLVVVLGVAGVRVTWLRLLVAGAAGVLLVGGIAVLDWLRPAADRTHLGVFVQRIADGSAWETVARKLGYATATVTTGWLPVLTLAVLVLVALALWPVARVRVPGWPTVERAWPLARPVVVALLIAGVAGGLVNDYGVRIATVMLVTALPLFGMIGLRAATPTGPDLTAGRDDYPASTSPDATHAP</sequence>
<feature type="transmembrane region" description="Helical" evidence="2">
    <location>
        <begin position="570"/>
        <end position="590"/>
    </location>
</feature>
<keyword evidence="5" id="KW-1185">Reference proteome</keyword>
<name>F8A3D8_CELGA</name>
<feature type="compositionally biased region" description="Polar residues" evidence="1">
    <location>
        <begin position="1482"/>
        <end position="1492"/>
    </location>
</feature>
<dbReference type="STRING" id="593907.Celgi_0174"/>
<feature type="transmembrane region" description="Helical" evidence="2">
    <location>
        <begin position="755"/>
        <end position="778"/>
    </location>
</feature>
<feature type="transmembrane region" description="Helical" evidence="2">
    <location>
        <begin position="544"/>
        <end position="564"/>
    </location>
</feature>
<feature type="transmembrane region" description="Helical" evidence="2">
    <location>
        <begin position="1384"/>
        <end position="1405"/>
    </location>
</feature>
<feature type="transmembrane region" description="Helical" evidence="2">
    <location>
        <begin position="1325"/>
        <end position="1345"/>
    </location>
</feature>
<feature type="region of interest" description="Disordered" evidence="1">
    <location>
        <begin position="1472"/>
        <end position="1492"/>
    </location>
</feature>
<keyword evidence="2" id="KW-1133">Transmembrane helix</keyword>